<reference evidence="2" key="1">
    <citation type="submission" date="2017-11" db="EMBL/GenBank/DDBJ databases">
        <authorList>
            <person name="Chan K.G."/>
            <person name="Lee L.S."/>
        </authorList>
    </citation>
    <scope>NUCLEOTIDE SEQUENCE [LARGE SCALE GENOMIC DNA]</scope>
    <source>
        <strain evidence="2">DSM 100970</strain>
    </source>
</reference>
<dbReference type="Pfam" id="PF06224">
    <property type="entry name" value="AlkZ-like"/>
    <property type="match status" value="1"/>
</dbReference>
<gene>
    <name evidence="1" type="ORF">CUN60_05105</name>
</gene>
<organism evidence="1 2">
    <name type="scientific">Aquella oligotrophica</name>
    <dbReference type="NCBI Taxonomy" id="2067065"/>
    <lineage>
        <taxon>Bacteria</taxon>
        <taxon>Pseudomonadati</taxon>
        <taxon>Pseudomonadota</taxon>
        <taxon>Betaproteobacteria</taxon>
        <taxon>Neisseriales</taxon>
        <taxon>Neisseriaceae</taxon>
        <taxon>Aquella</taxon>
    </lineage>
</organism>
<evidence type="ECO:0000313" key="1">
    <source>
        <dbReference type="EMBL" id="AUR51696.1"/>
    </source>
</evidence>
<dbReference type="RefSeq" id="WP_102950995.1">
    <property type="nucleotide sequence ID" value="NZ_CP024847.1"/>
</dbReference>
<dbReference type="PANTHER" id="PTHR30528:SF0">
    <property type="entry name" value="CYTOPLASMIC PROTEIN"/>
    <property type="match status" value="1"/>
</dbReference>
<evidence type="ECO:0008006" key="3">
    <source>
        <dbReference type="Google" id="ProtNLM"/>
    </source>
</evidence>
<evidence type="ECO:0000313" key="2">
    <source>
        <dbReference type="Proteomes" id="UP000236655"/>
    </source>
</evidence>
<dbReference type="EMBL" id="CP024847">
    <property type="protein sequence ID" value="AUR51696.1"/>
    <property type="molecule type" value="Genomic_DNA"/>
</dbReference>
<dbReference type="Proteomes" id="UP000236655">
    <property type="component" value="Chromosome"/>
</dbReference>
<name>A0A2I7N5F6_9NEIS</name>
<dbReference type="PANTHER" id="PTHR30528">
    <property type="entry name" value="CYTOPLASMIC PROTEIN"/>
    <property type="match status" value="1"/>
</dbReference>
<accession>A0A2I7N5F6</accession>
<dbReference type="KEGG" id="nba:CUN60_05105"/>
<dbReference type="OrthoDB" id="9787207at2"/>
<proteinExistence type="predicted"/>
<dbReference type="AlphaFoldDB" id="A0A2I7N5F6"/>
<protein>
    <recommendedName>
        <fullName evidence="3">Winged helix-turn-helix domain-containing protein</fullName>
    </recommendedName>
</protein>
<sequence length="376" mass="44351">MTQQLRQLALFQQGLTPQAKFGTGLSGTRNAIEHLGYVQIDTLSVVERAHHHVLWSRVPKYDQTYLNQLIHNQDIFEYWYHAASYLPMRDYRYALPRMNSIHNDENRYYKNVDKHLMNEILVRVRIEGPLVARDFENKRTTPSSWWGSGPTRRALDKLFMQGDLMICTRNGMEKVYDLTERCLPSNIDLRPPTIREYASYLFETTRRAHGAFTLKQLLHLKTDKLLQKVMLEILDENIQMGIIRAINSQDAPLIYVDRQLLEQIPTNEKVLKILSPFDNVLIHRDRLSSLFKFDYRIECYVTAPKRVFGYFCLPILYGNDFVGRIDCKAHRASQRLEIISLHWEDNKLDREEILPLLNIELQEFANFNKCQFLDKI</sequence>
<keyword evidence="2" id="KW-1185">Reference proteome</keyword>
<dbReference type="InterPro" id="IPR009351">
    <property type="entry name" value="AlkZ-like"/>
</dbReference>